<dbReference type="EMBL" id="CP049869">
    <property type="protein sequence ID" value="QIK77761.1"/>
    <property type="molecule type" value="Genomic_DNA"/>
</dbReference>
<organism evidence="6 7">
    <name type="scientific">Sphingomonas piscis</name>
    <dbReference type="NCBI Taxonomy" id="2714943"/>
    <lineage>
        <taxon>Bacteria</taxon>
        <taxon>Pseudomonadati</taxon>
        <taxon>Pseudomonadota</taxon>
        <taxon>Alphaproteobacteria</taxon>
        <taxon>Sphingomonadales</taxon>
        <taxon>Sphingomonadaceae</taxon>
        <taxon>Sphingomonas</taxon>
    </lineage>
</organism>
<evidence type="ECO:0000256" key="3">
    <source>
        <dbReference type="ARBA" id="ARBA00022833"/>
    </source>
</evidence>
<dbReference type="SUPFAM" id="SSF51316">
    <property type="entry name" value="Mss4-like"/>
    <property type="match status" value="1"/>
</dbReference>
<feature type="domain" description="CENP-V/GFA" evidence="5">
    <location>
        <begin position="7"/>
        <end position="102"/>
    </location>
</feature>
<dbReference type="Proteomes" id="UP000503222">
    <property type="component" value="Chromosome"/>
</dbReference>
<evidence type="ECO:0000313" key="6">
    <source>
        <dbReference type="EMBL" id="QIK77761.1"/>
    </source>
</evidence>
<gene>
    <name evidence="6" type="ORF">G7077_01365</name>
</gene>
<keyword evidence="4" id="KW-0456">Lyase</keyword>
<dbReference type="Gene3D" id="3.90.1590.10">
    <property type="entry name" value="glutathione-dependent formaldehyde- activating enzyme (gfa)"/>
    <property type="match status" value="1"/>
</dbReference>
<evidence type="ECO:0000256" key="4">
    <source>
        <dbReference type="ARBA" id="ARBA00023239"/>
    </source>
</evidence>
<dbReference type="PANTHER" id="PTHR33337:SF40">
    <property type="entry name" value="CENP-V_GFA DOMAIN-CONTAINING PROTEIN-RELATED"/>
    <property type="match status" value="1"/>
</dbReference>
<dbReference type="Pfam" id="PF04828">
    <property type="entry name" value="GFA"/>
    <property type="match status" value="1"/>
</dbReference>
<sequence length="133" mass="14942">MRDAEELTGGCLCGDVRLTAVGEPFRVGLCHCLDCRKHHGAIFFAAGMYPADAVTVSGETRDWEGRHFCPRCGSSVFNRFGDEVEVHLGTLDAPSRLVPTYECWAIRREDWLPALPLVHSYSRDRESDGRRED</sequence>
<keyword evidence="7" id="KW-1185">Reference proteome</keyword>
<dbReference type="AlphaFoldDB" id="A0A6G7YLZ6"/>
<dbReference type="PANTHER" id="PTHR33337">
    <property type="entry name" value="GFA DOMAIN-CONTAINING PROTEIN"/>
    <property type="match status" value="1"/>
</dbReference>
<dbReference type="KEGG" id="spii:G7077_01365"/>
<proteinExistence type="inferred from homology"/>
<dbReference type="RefSeq" id="WP_166410156.1">
    <property type="nucleotide sequence ID" value="NZ_CP049869.1"/>
</dbReference>
<accession>A0A6G7YLZ6</accession>
<evidence type="ECO:0000259" key="5">
    <source>
        <dbReference type="PROSITE" id="PS51891"/>
    </source>
</evidence>
<evidence type="ECO:0000256" key="1">
    <source>
        <dbReference type="ARBA" id="ARBA00005495"/>
    </source>
</evidence>
<dbReference type="GO" id="GO:0016846">
    <property type="term" value="F:carbon-sulfur lyase activity"/>
    <property type="evidence" value="ECO:0007669"/>
    <property type="project" value="InterPro"/>
</dbReference>
<reference evidence="6 7" key="1">
    <citation type="submission" date="2020-03" db="EMBL/GenBank/DDBJ databases">
        <title>Sphingomonas sp. nov., isolated from fish.</title>
        <authorList>
            <person name="Hyun D.-W."/>
            <person name="Bae J.-W."/>
        </authorList>
    </citation>
    <scope>NUCLEOTIDE SEQUENCE [LARGE SCALE GENOMIC DNA]</scope>
    <source>
        <strain evidence="6 7">HDW15B</strain>
    </source>
</reference>
<keyword evidence="3" id="KW-0862">Zinc</keyword>
<keyword evidence="2" id="KW-0479">Metal-binding</keyword>
<protein>
    <submittedName>
        <fullName evidence="6">GFA family protein</fullName>
    </submittedName>
</protein>
<evidence type="ECO:0000313" key="7">
    <source>
        <dbReference type="Proteomes" id="UP000503222"/>
    </source>
</evidence>
<name>A0A6G7YLZ6_9SPHN</name>
<comment type="similarity">
    <text evidence="1">Belongs to the Gfa family.</text>
</comment>
<dbReference type="GO" id="GO:0046872">
    <property type="term" value="F:metal ion binding"/>
    <property type="evidence" value="ECO:0007669"/>
    <property type="project" value="UniProtKB-KW"/>
</dbReference>
<dbReference type="PROSITE" id="PS51891">
    <property type="entry name" value="CENP_V_GFA"/>
    <property type="match status" value="1"/>
</dbReference>
<dbReference type="InterPro" id="IPR006913">
    <property type="entry name" value="CENP-V/GFA"/>
</dbReference>
<dbReference type="InterPro" id="IPR011057">
    <property type="entry name" value="Mss4-like_sf"/>
</dbReference>
<evidence type="ECO:0000256" key="2">
    <source>
        <dbReference type="ARBA" id="ARBA00022723"/>
    </source>
</evidence>